<keyword evidence="3" id="KW-0540">Nuclease</keyword>
<dbReference type="EMBL" id="FCNP01000049">
    <property type="protein sequence ID" value="CVI63668.1"/>
    <property type="molecule type" value="Genomic_DNA"/>
</dbReference>
<accession>A0A1S7UBB9</accession>
<organism evidence="3 4">
    <name type="scientific">Agrobacterium deltaense NCPPB 1641</name>
    <dbReference type="NCBI Taxonomy" id="1183425"/>
    <lineage>
        <taxon>Bacteria</taxon>
        <taxon>Pseudomonadati</taxon>
        <taxon>Pseudomonadota</taxon>
        <taxon>Alphaproteobacteria</taxon>
        <taxon>Hyphomicrobiales</taxon>
        <taxon>Rhizobiaceae</taxon>
        <taxon>Rhizobium/Agrobacterium group</taxon>
        <taxon>Agrobacterium</taxon>
    </lineage>
</organism>
<dbReference type="EC" id="3.1.-.-" evidence="3"/>
<keyword evidence="3" id="KW-0255">Endonuclease</keyword>
<keyword evidence="4" id="KW-1185">Reference proteome</keyword>
<keyword evidence="3" id="KW-0378">Hydrolase</keyword>
<proteinExistence type="predicted"/>
<evidence type="ECO:0000313" key="4">
    <source>
        <dbReference type="Proteomes" id="UP000192140"/>
    </source>
</evidence>
<evidence type="ECO:0000313" key="3">
    <source>
        <dbReference type="EMBL" id="CVI63668.1"/>
    </source>
</evidence>
<feature type="region of interest" description="Disordered" evidence="1">
    <location>
        <begin position="1"/>
        <end position="20"/>
    </location>
</feature>
<comment type="caution">
    <text evidence="3">The sequence shown here is derived from an EMBL/GenBank/DDBJ whole genome shotgun (WGS) entry which is preliminary data.</text>
</comment>
<gene>
    <name evidence="3" type="primary">virD</name>
    <name evidence="3" type="ORF">AGR7A_pAt20323</name>
</gene>
<evidence type="ECO:0000256" key="1">
    <source>
        <dbReference type="SAM" id="MobiDB-lite"/>
    </source>
</evidence>
<dbReference type="Gene3D" id="3.30.930.30">
    <property type="match status" value="1"/>
</dbReference>
<feature type="compositionally biased region" description="Basic and acidic residues" evidence="1">
    <location>
        <begin position="359"/>
        <end position="368"/>
    </location>
</feature>
<sequence length="420" mass="47643">MMDVQGCKGFAERADPRRHGMAERPQAFIRIVPRGGTKTPQQIVNQWEYLCRKGELELQLSARHLGIPLKHGSIPTKARSWAWETGNYIESEDDQDNQERDQDLTTHIIVSFPPGTDQDAAFAAGREWAHEMFGSGNGGGRYDYLTAFHTDREHPHLHVVVNRRELLGREWLKISRRHPHLNYKALRTKMVAISRRFGIEFEATSRADRGISEPPMTYARYRRLEREKRITSELLSQELHAPKANLEPSRSGEEAGLSPPHPQPARISKDQDSLPVADAPRPLSSSGSGSLQPATTERNPTRESDDRLSVRTETRRRSLRSGRTRYGDAQASRFSDPDGGTFDAERRKHDGKRIGAPGESRDVGHDRATSQTKGNQEGSAALHADTMRQTPPEQRHPRDRRPKGQSDRDTKSKRSRRERD</sequence>
<protein>
    <submittedName>
        <fullName evidence="3">T-DNA border endonuclease virD2</fullName>
        <ecNumber evidence="3">3.1.-.-</ecNumber>
    </submittedName>
</protein>
<feature type="domain" description="MobA/VirD2-like nuclease" evidence="2">
    <location>
        <begin position="95"/>
        <end position="175"/>
    </location>
</feature>
<feature type="compositionally biased region" description="Basic and acidic residues" evidence="1">
    <location>
        <begin position="10"/>
        <end position="20"/>
    </location>
</feature>
<feature type="compositionally biased region" description="Basic and acidic residues" evidence="1">
    <location>
        <begin position="299"/>
        <end position="316"/>
    </location>
</feature>
<feature type="compositionally biased region" description="Polar residues" evidence="1">
    <location>
        <begin position="369"/>
        <end position="378"/>
    </location>
</feature>
<feature type="region of interest" description="Disordered" evidence="1">
    <location>
        <begin position="233"/>
        <end position="420"/>
    </location>
</feature>
<evidence type="ECO:0000259" key="2">
    <source>
        <dbReference type="Pfam" id="PF03432"/>
    </source>
</evidence>
<reference evidence="3" key="1">
    <citation type="submission" date="2016-01" db="EMBL/GenBank/DDBJ databases">
        <authorList>
            <person name="Regsiter A."/>
            <person name="william w."/>
        </authorList>
    </citation>
    <scope>NUCLEOTIDE SEQUENCE</scope>
    <source>
        <strain evidence="3">NCPPB 1641</strain>
    </source>
</reference>
<dbReference type="Pfam" id="PF03432">
    <property type="entry name" value="Relaxase"/>
    <property type="match status" value="1"/>
</dbReference>
<dbReference type="GO" id="GO:0016787">
    <property type="term" value="F:hydrolase activity"/>
    <property type="evidence" value="ECO:0007669"/>
    <property type="project" value="UniProtKB-KW"/>
</dbReference>
<dbReference type="InterPro" id="IPR005094">
    <property type="entry name" value="Endonuclease_MobA/VirD2"/>
</dbReference>
<dbReference type="Proteomes" id="UP000192140">
    <property type="component" value="Unassembled WGS sequence"/>
</dbReference>
<dbReference type="GO" id="GO:0004519">
    <property type="term" value="F:endonuclease activity"/>
    <property type="evidence" value="ECO:0007669"/>
    <property type="project" value="UniProtKB-KW"/>
</dbReference>
<name>A0A1S7UBB9_9HYPH</name>
<dbReference type="AlphaFoldDB" id="A0A1S7UBB9"/>
<feature type="compositionally biased region" description="Basic and acidic residues" evidence="1">
    <location>
        <begin position="402"/>
        <end position="420"/>
    </location>
</feature>